<proteinExistence type="predicted"/>
<name>A0AA86RE26_9EUKA</name>
<protein>
    <submittedName>
        <fullName evidence="3">Hypothetical_protein</fullName>
    </submittedName>
</protein>
<keyword evidence="6" id="KW-1185">Reference proteome</keyword>
<dbReference type="EMBL" id="CAXDID020000080">
    <property type="protein sequence ID" value="CAL6018361.1"/>
    <property type="molecule type" value="Genomic_DNA"/>
</dbReference>
<gene>
    <name evidence="3" type="ORF">HINF_LOCUS14515</name>
    <name evidence="4" type="ORF">HINF_LOCUS26432</name>
    <name evidence="1" type="ORF">HINF_LOCUS34328</name>
    <name evidence="5" type="ORF">HINF_LOCUS44086</name>
    <name evidence="2" type="ORF">HINF_LOCUS58972</name>
</gene>
<evidence type="ECO:0000313" key="4">
    <source>
        <dbReference type="EMBL" id="CAL6018361.1"/>
    </source>
</evidence>
<accession>A0AA86RE26</accession>
<evidence type="ECO:0000313" key="5">
    <source>
        <dbReference type="EMBL" id="CAL6050852.1"/>
    </source>
</evidence>
<dbReference type="AlphaFoldDB" id="A0AA86RE26"/>
<organism evidence="2">
    <name type="scientific">Hexamita inflata</name>
    <dbReference type="NCBI Taxonomy" id="28002"/>
    <lineage>
        <taxon>Eukaryota</taxon>
        <taxon>Metamonada</taxon>
        <taxon>Diplomonadida</taxon>
        <taxon>Hexamitidae</taxon>
        <taxon>Hexamitinae</taxon>
        <taxon>Hexamita</taxon>
    </lineage>
</organism>
<sequence>MNNSNIKRQASVSNIRTLNKEEIDVRTQVVARQEEYRSLTQHLFKKGDCLIESGPIHGEKMMEISKEMGRSSMSEAVINARKTFGLGGIKKQVSCVDVRLNTIVEDK</sequence>
<evidence type="ECO:0000313" key="2">
    <source>
        <dbReference type="EMBL" id="CAI9971327.1"/>
    </source>
</evidence>
<evidence type="ECO:0000313" key="6">
    <source>
        <dbReference type="Proteomes" id="UP001642409"/>
    </source>
</evidence>
<dbReference type="EMBL" id="CAXDID020000186">
    <property type="protein sequence ID" value="CAL6050852.1"/>
    <property type="molecule type" value="Genomic_DNA"/>
</dbReference>
<dbReference type="EMBL" id="CAXDID020000034">
    <property type="protein sequence ID" value="CAL5996063.1"/>
    <property type="molecule type" value="Genomic_DNA"/>
</dbReference>
<dbReference type="EMBL" id="CATOUU010000764">
    <property type="protein sequence ID" value="CAI9946683.1"/>
    <property type="molecule type" value="Genomic_DNA"/>
</dbReference>
<evidence type="ECO:0000313" key="1">
    <source>
        <dbReference type="EMBL" id="CAI9946683.1"/>
    </source>
</evidence>
<comment type="caution">
    <text evidence="2">The sequence shown here is derived from an EMBL/GenBank/DDBJ whole genome shotgun (WGS) entry which is preliminary data.</text>
</comment>
<reference evidence="3 6" key="2">
    <citation type="submission" date="2024-07" db="EMBL/GenBank/DDBJ databases">
        <authorList>
            <person name="Akdeniz Z."/>
        </authorList>
    </citation>
    <scope>NUCLEOTIDE SEQUENCE [LARGE SCALE GENOMIC DNA]</scope>
</reference>
<dbReference type="EMBL" id="CATOUU010001090">
    <property type="protein sequence ID" value="CAI9971327.1"/>
    <property type="molecule type" value="Genomic_DNA"/>
</dbReference>
<reference evidence="2" key="1">
    <citation type="submission" date="2023-06" db="EMBL/GenBank/DDBJ databases">
        <authorList>
            <person name="Kurt Z."/>
        </authorList>
    </citation>
    <scope>NUCLEOTIDE SEQUENCE</scope>
</reference>
<dbReference type="Proteomes" id="UP001642409">
    <property type="component" value="Unassembled WGS sequence"/>
</dbReference>
<evidence type="ECO:0000313" key="3">
    <source>
        <dbReference type="EMBL" id="CAL5996063.1"/>
    </source>
</evidence>